<dbReference type="InterPro" id="IPR012340">
    <property type="entry name" value="NA-bd_OB-fold"/>
</dbReference>
<dbReference type="SUPFAM" id="SSF50249">
    <property type="entry name" value="Nucleic acid-binding proteins"/>
    <property type="match status" value="1"/>
</dbReference>
<feature type="non-terminal residue" evidence="1">
    <location>
        <position position="131"/>
    </location>
</feature>
<evidence type="ECO:0000313" key="1">
    <source>
        <dbReference type="EMBL" id="MED6220799.1"/>
    </source>
</evidence>
<comment type="caution">
    <text evidence="1">The sequence shown here is derived from an EMBL/GenBank/DDBJ whole genome shotgun (WGS) entry which is preliminary data.</text>
</comment>
<protein>
    <submittedName>
        <fullName evidence="1">Uncharacterized protein</fullName>
    </submittedName>
</protein>
<dbReference type="Gene3D" id="2.40.50.140">
    <property type="entry name" value="Nucleic acid-binding proteins"/>
    <property type="match status" value="1"/>
</dbReference>
<accession>A0ABU6ZFQ4</accession>
<dbReference type="EMBL" id="JASCZI010272176">
    <property type="protein sequence ID" value="MED6220799.1"/>
    <property type="molecule type" value="Genomic_DNA"/>
</dbReference>
<sequence length="131" mass="14967">MGISNTTYNSVLYINADFEEVESFKQRSICQLKDVIEKSTYVTIGTVVEFNSWKIMVVHEVQKSKYELKKGANFYSCRVYGDGIQTFQPRYSLHFKVADETGIASFIIYETVGDAFLGVNADNLRSTHLLR</sequence>
<evidence type="ECO:0000313" key="2">
    <source>
        <dbReference type="Proteomes" id="UP001341840"/>
    </source>
</evidence>
<gene>
    <name evidence="1" type="ORF">PIB30_048327</name>
</gene>
<proteinExistence type="predicted"/>
<name>A0ABU6ZFQ4_9FABA</name>
<reference evidence="1 2" key="1">
    <citation type="journal article" date="2023" name="Plants (Basel)">
        <title>Bridging the Gap: Combining Genomics and Transcriptomics Approaches to Understand Stylosanthes scabra, an Orphan Legume from the Brazilian Caatinga.</title>
        <authorList>
            <person name="Ferreira-Neto J.R.C."/>
            <person name="da Silva M.D."/>
            <person name="Binneck E."/>
            <person name="de Melo N.F."/>
            <person name="da Silva R.H."/>
            <person name="de Melo A.L.T.M."/>
            <person name="Pandolfi V."/>
            <person name="Bustamante F.O."/>
            <person name="Brasileiro-Vidal A.C."/>
            <person name="Benko-Iseppon A.M."/>
        </authorList>
    </citation>
    <scope>NUCLEOTIDE SEQUENCE [LARGE SCALE GENOMIC DNA]</scope>
    <source>
        <tissue evidence="1">Leaves</tissue>
    </source>
</reference>
<organism evidence="1 2">
    <name type="scientific">Stylosanthes scabra</name>
    <dbReference type="NCBI Taxonomy" id="79078"/>
    <lineage>
        <taxon>Eukaryota</taxon>
        <taxon>Viridiplantae</taxon>
        <taxon>Streptophyta</taxon>
        <taxon>Embryophyta</taxon>
        <taxon>Tracheophyta</taxon>
        <taxon>Spermatophyta</taxon>
        <taxon>Magnoliopsida</taxon>
        <taxon>eudicotyledons</taxon>
        <taxon>Gunneridae</taxon>
        <taxon>Pentapetalae</taxon>
        <taxon>rosids</taxon>
        <taxon>fabids</taxon>
        <taxon>Fabales</taxon>
        <taxon>Fabaceae</taxon>
        <taxon>Papilionoideae</taxon>
        <taxon>50 kb inversion clade</taxon>
        <taxon>dalbergioids sensu lato</taxon>
        <taxon>Dalbergieae</taxon>
        <taxon>Pterocarpus clade</taxon>
        <taxon>Stylosanthes</taxon>
    </lineage>
</organism>
<keyword evidence="2" id="KW-1185">Reference proteome</keyword>
<dbReference type="Proteomes" id="UP001341840">
    <property type="component" value="Unassembled WGS sequence"/>
</dbReference>